<feature type="transmembrane region" description="Helical" evidence="7">
    <location>
        <begin position="126"/>
        <end position="143"/>
    </location>
</feature>
<dbReference type="AlphaFoldDB" id="D7CQ81"/>
<evidence type="ECO:0000256" key="8">
    <source>
        <dbReference type="SAM" id="SignalP"/>
    </source>
</evidence>
<evidence type="ECO:0000313" key="12">
    <source>
        <dbReference type="Proteomes" id="UP000000379"/>
    </source>
</evidence>
<evidence type="ECO:0000259" key="9">
    <source>
        <dbReference type="Pfam" id="PF04039"/>
    </source>
</evidence>
<feature type="transmembrane region" description="Helical" evidence="7">
    <location>
        <begin position="155"/>
        <end position="174"/>
    </location>
</feature>
<evidence type="ECO:0000256" key="5">
    <source>
        <dbReference type="ARBA" id="ARBA00022989"/>
    </source>
</evidence>
<keyword evidence="12" id="KW-1185">Reference proteome</keyword>
<dbReference type="InterPro" id="IPR050622">
    <property type="entry name" value="CPA3_antiporter_subunitB"/>
</dbReference>
<gene>
    <name evidence="11" type="ordered locus">Trad_1747</name>
</gene>
<keyword evidence="5 7" id="KW-1133">Transmembrane helix</keyword>
<evidence type="ECO:0000256" key="4">
    <source>
        <dbReference type="ARBA" id="ARBA00022692"/>
    </source>
</evidence>
<sequence length="238" mass="24699">MSWARWPKLALAAGVGAALLAAMAELPVEAAGLRDEVLRHLAASGVEHPVTAVLMNFRGYDTWLEVVVLLLAALAALALGRSRDLRALPREAPASAPLALTVRLLVPVMIIVGGYLLWLGKAAPGGAFQAGVVLGAAGLLLQLSGLTALRGLNRAALYAWLLLGPAAFALFGTLRLAQGAALLSFPAQGTATFILLLETLLAFSVGGTLMLLVVAARPPIKRVLVVRAPRRAEAEGEA</sequence>
<dbReference type="InterPro" id="IPR007182">
    <property type="entry name" value="MnhB"/>
</dbReference>
<reference evidence="12" key="1">
    <citation type="submission" date="2010-05" db="EMBL/GenBank/DDBJ databases">
        <title>The complete genome of Truepera radiovictris DSM 17093.</title>
        <authorList>
            <consortium name="US DOE Joint Genome Institute (JGI-PGF)"/>
            <person name="Lucas S."/>
            <person name="Copeland A."/>
            <person name="Lapidus A."/>
            <person name="Glavina del Rio T."/>
            <person name="Dalin E."/>
            <person name="Tice H."/>
            <person name="Bruce D."/>
            <person name="Goodwin L."/>
            <person name="Pitluck S."/>
            <person name="Kyrpides N."/>
            <person name="Mavromatis K."/>
            <person name="Ovchinnikova G."/>
            <person name="Munk A.C."/>
            <person name="Detter J.C."/>
            <person name="Han C."/>
            <person name="Tapia R."/>
            <person name="Land M."/>
            <person name="Hauser L."/>
            <person name="Markowitz V."/>
            <person name="Cheng J.-F."/>
            <person name="Hugenholtz P."/>
            <person name="Woyke T."/>
            <person name="Wu D."/>
            <person name="Tindall B."/>
            <person name="Pomrenke H.G."/>
            <person name="Brambilla E."/>
            <person name="Klenk H.-P."/>
            <person name="Eisen J.A."/>
        </authorList>
    </citation>
    <scope>NUCLEOTIDE SEQUENCE [LARGE SCALE GENOMIC DNA]</scope>
    <source>
        <strain evidence="12">DSM 17093 / CIP 108686 / LMG 22925 / RQ-24</strain>
    </source>
</reference>
<dbReference type="OrthoDB" id="4962908at2"/>
<dbReference type="RefSeq" id="WP_013178232.1">
    <property type="nucleotide sequence ID" value="NC_014221.1"/>
</dbReference>
<feature type="transmembrane region" description="Helical" evidence="7">
    <location>
        <begin position="194"/>
        <end position="214"/>
    </location>
</feature>
<dbReference type="GO" id="GO:0005886">
    <property type="term" value="C:plasma membrane"/>
    <property type="evidence" value="ECO:0007669"/>
    <property type="project" value="UniProtKB-SubCell"/>
</dbReference>
<accession>D7CQ81</accession>
<dbReference type="EMBL" id="CP002049">
    <property type="protein sequence ID" value="ADI14865.1"/>
    <property type="molecule type" value="Genomic_DNA"/>
</dbReference>
<dbReference type="eggNOG" id="COG1563">
    <property type="taxonomic scope" value="Bacteria"/>
</dbReference>
<evidence type="ECO:0000256" key="1">
    <source>
        <dbReference type="ARBA" id="ARBA00004651"/>
    </source>
</evidence>
<evidence type="ECO:0000256" key="3">
    <source>
        <dbReference type="ARBA" id="ARBA00022475"/>
    </source>
</evidence>
<organism evidence="11 12">
    <name type="scientific">Truepera radiovictrix (strain DSM 17093 / CIP 108686 / LMG 22925 / RQ-24)</name>
    <dbReference type="NCBI Taxonomy" id="649638"/>
    <lineage>
        <taxon>Bacteria</taxon>
        <taxon>Thermotogati</taxon>
        <taxon>Deinococcota</taxon>
        <taxon>Deinococci</taxon>
        <taxon>Trueperales</taxon>
        <taxon>Trueperaceae</taxon>
        <taxon>Truepera</taxon>
    </lineage>
</organism>
<feature type="domain" description="Na+/H+ antiporter MnhB subunit-related protein" evidence="9">
    <location>
        <begin position="98"/>
        <end position="210"/>
    </location>
</feature>
<keyword evidence="6 7" id="KW-0472">Membrane</keyword>
<evidence type="ECO:0000313" key="11">
    <source>
        <dbReference type="EMBL" id="ADI14865.1"/>
    </source>
</evidence>
<feature type="transmembrane region" description="Helical" evidence="7">
    <location>
        <begin position="62"/>
        <end position="79"/>
    </location>
</feature>
<evidence type="ECO:0000256" key="2">
    <source>
        <dbReference type="ARBA" id="ARBA00009425"/>
    </source>
</evidence>
<reference evidence="11 12" key="2">
    <citation type="journal article" date="2011" name="Stand. Genomic Sci.">
        <title>Complete genome sequence of Truepera radiovictrix type strain (RQ-24).</title>
        <authorList>
            <person name="Ivanova N."/>
            <person name="Rohde C."/>
            <person name="Munk C."/>
            <person name="Nolan M."/>
            <person name="Lucas S."/>
            <person name="Del Rio T.G."/>
            <person name="Tice H."/>
            <person name="Deshpande S."/>
            <person name="Cheng J.F."/>
            <person name="Tapia R."/>
            <person name="Han C."/>
            <person name="Goodwin L."/>
            <person name="Pitluck S."/>
            <person name="Liolios K."/>
            <person name="Mavromatis K."/>
            <person name="Mikhailova N."/>
            <person name="Pati A."/>
            <person name="Chen A."/>
            <person name="Palaniappan K."/>
            <person name="Land M."/>
            <person name="Hauser L."/>
            <person name="Chang Y.J."/>
            <person name="Jeffries C.D."/>
            <person name="Brambilla E."/>
            <person name="Rohde M."/>
            <person name="Goker M."/>
            <person name="Tindall B.J."/>
            <person name="Woyke T."/>
            <person name="Bristow J."/>
            <person name="Eisen J.A."/>
            <person name="Markowitz V."/>
            <person name="Hugenholtz P."/>
            <person name="Kyrpides N.C."/>
            <person name="Klenk H.P."/>
            <person name="Lapidus A."/>
        </authorList>
    </citation>
    <scope>NUCLEOTIDE SEQUENCE [LARGE SCALE GENOMIC DNA]</scope>
    <source>
        <strain evidence="12">DSM 17093 / CIP 108686 / LMG 22925 / RQ-24</strain>
    </source>
</reference>
<dbReference type="Pfam" id="PF04039">
    <property type="entry name" value="MnhB"/>
    <property type="match status" value="1"/>
</dbReference>
<keyword evidence="3" id="KW-1003">Cell membrane</keyword>
<feature type="transmembrane region" description="Helical" evidence="7">
    <location>
        <begin position="100"/>
        <end position="120"/>
    </location>
</feature>
<comment type="subcellular location">
    <subcellularLocation>
        <location evidence="1">Cell membrane</location>
        <topology evidence="1">Multi-pass membrane protein</topology>
    </subcellularLocation>
</comment>
<dbReference type="PANTHER" id="PTHR33932">
    <property type="entry name" value="NA(+)/H(+) ANTIPORTER SUBUNIT B"/>
    <property type="match status" value="1"/>
</dbReference>
<keyword evidence="4 7" id="KW-0812">Transmembrane</keyword>
<proteinExistence type="inferred from homology"/>
<feature type="chain" id="PRO_5003094091" evidence="8">
    <location>
        <begin position="25"/>
        <end position="238"/>
    </location>
</feature>
<evidence type="ECO:0000256" key="7">
    <source>
        <dbReference type="SAM" id="Phobius"/>
    </source>
</evidence>
<dbReference type="STRING" id="649638.Trad_1747"/>
<comment type="similarity">
    <text evidence="2">Belongs to the CPA3 antiporters (TC 2.A.63) subunit B family.</text>
</comment>
<protein>
    <submittedName>
        <fullName evidence="11">Multisubunit sodium/proton antiporter, MrpB subunit (2.A.63.1)</fullName>
    </submittedName>
</protein>
<keyword evidence="8" id="KW-0732">Signal</keyword>
<dbReference type="InterPro" id="IPR046806">
    <property type="entry name" value="MrpA_C/MbhE"/>
</dbReference>
<dbReference type="HOGENOM" id="CLU_069132_0_0_0"/>
<dbReference type="KEGG" id="tra:Trad_1747"/>
<evidence type="ECO:0000256" key="6">
    <source>
        <dbReference type="ARBA" id="ARBA00023136"/>
    </source>
</evidence>
<feature type="signal peptide" evidence="8">
    <location>
        <begin position="1"/>
        <end position="24"/>
    </location>
</feature>
<name>D7CQ81_TRURR</name>
<dbReference type="Pfam" id="PF20501">
    <property type="entry name" value="MbhE"/>
    <property type="match status" value="1"/>
</dbReference>
<dbReference type="Proteomes" id="UP000000379">
    <property type="component" value="Chromosome"/>
</dbReference>
<dbReference type="PANTHER" id="PTHR33932:SF4">
    <property type="entry name" value="NA(+)_H(+) ANTIPORTER SUBUNIT B"/>
    <property type="match status" value="1"/>
</dbReference>
<evidence type="ECO:0000259" key="10">
    <source>
        <dbReference type="Pfam" id="PF20501"/>
    </source>
</evidence>
<feature type="domain" description="MrpA C-terminal/MbhE" evidence="10">
    <location>
        <begin position="8"/>
        <end position="81"/>
    </location>
</feature>